<geneLocation type="plasmid" evidence="2 3">
    <name>pBN2</name>
</geneLocation>
<dbReference type="KEGG" id="parb:CJU94_36950"/>
<gene>
    <name evidence="2" type="ORF">CJU94_36950</name>
</gene>
<name>A0A248VXL9_9BURK</name>
<feature type="region of interest" description="Disordered" evidence="1">
    <location>
        <begin position="341"/>
        <end position="370"/>
    </location>
</feature>
<evidence type="ECO:0008006" key="4">
    <source>
        <dbReference type="Google" id="ProtNLM"/>
    </source>
</evidence>
<evidence type="ECO:0000313" key="2">
    <source>
        <dbReference type="EMBL" id="ASW03779.1"/>
    </source>
</evidence>
<evidence type="ECO:0000256" key="1">
    <source>
        <dbReference type="SAM" id="MobiDB-lite"/>
    </source>
</evidence>
<reference evidence="2 3" key="1">
    <citation type="submission" date="2017-08" db="EMBL/GenBank/DDBJ databases">
        <title>Identification and genetic characteristics of simultaneous BTEX- and naphthalene-degrading Paraburkholderia sp. BN5 isolated from petroleum-contaminated soil.</title>
        <authorList>
            <person name="Lee Y."/>
            <person name="Jeon C.O."/>
        </authorList>
    </citation>
    <scope>NUCLEOTIDE SEQUENCE [LARGE SCALE GENOMIC DNA]</scope>
    <source>
        <strain evidence="2 3">BN5</strain>
        <plasmid evidence="2 3">pBN2</plasmid>
    </source>
</reference>
<feature type="compositionally biased region" description="Polar residues" evidence="1">
    <location>
        <begin position="357"/>
        <end position="367"/>
    </location>
</feature>
<keyword evidence="3" id="KW-1185">Reference proteome</keyword>
<dbReference type="InterPro" id="IPR043991">
    <property type="entry name" value="Gp3-like"/>
</dbReference>
<dbReference type="RefSeq" id="WP_095423549.1">
    <property type="nucleotide sequence ID" value="NZ_CP022992.1"/>
</dbReference>
<organism evidence="2 3">
    <name type="scientific">Paraburkholderia aromaticivorans</name>
    <dbReference type="NCBI Taxonomy" id="2026199"/>
    <lineage>
        <taxon>Bacteria</taxon>
        <taxon>Pseudomonadati</taxon>
        <taxon>Pseudomonadota</taxon>
        <taxon>Betaproteobacteria</taxon>
        <taxon>Burkholderiales</taxon>
        <taxon>Burkholderiaceae</taxon>
        <taxon>Paraburkholderia</taxon>
    </lineage>
</organism>
<proteinExistence type="predicted"/>
<feature type="compositionally biased region" description="Low complexity" evidence="1">
    <location>
        <begin position="341"/>
        <end position="356"/>
    </location>
</feature>
<evidence type="ECO:0000313" key="3">
    <source>
        <dbReference type="Proteomes" id="UP000215158"/>
    </source>
</evidence>
<dbReference type="OrthoDB" id="8585509at2"/>
<dbReference type="Pfam" id="PF18897">
    <property type="entry name" value="Gp3-like"/>
    <property type="match status" value="1"/>
</dbReference>
<dbReference type="Proteomes" id="UP000215158">
    <property type="component" value="Plasmid pBN2"/>
</dbReference>
<keyword evidence="2" id="KW-0614">Plasmid</keyword>
<dbReference type="AlphaFoldDB" id="A0A248VXL9"/>
<dbReference type="EMBL" id="CP022992">
    <property type="protein sequence ID" value="ASW03779.1"/>
    <property type="molecule type" value="Genomic_DNA"/>
</dbReference>
<protein>
    <recommendedName>
        <fullName evidence="4">Phage capsid protein</fullName>
    </recommendedName>
</protein>
<accession>A0A248VXL9</accession>
<sequence>MVTGLEFDTPILGTVRMGEVRPGEAGSADELLHFDYFEVHTRRKELDGTWVKHALHEKLLKMQKETRQADGENQEPNLLREIPILLPYNNPELLLTQQFEARRLSDGKRVCVGDGKKAIRIVDANRTGAAECPGCDRCPFGNSQDVLCQRRTSLKFRIDGQGDQFSVFVLHSAGKNTGQTLVAKLHAMHGAFGGKLVGIPMSLKMRNTASMDSAQGPVFYADLVLRGVSPIEAVKMAREHEKEQLEAGFDQEGLEAAMLELKKHSQFAPPEEFGQVQDFYAKDARRSSQEASAQHFEGAAVNSCEKLSDGQAVAGVLETDVATTRWSAVGPAAGARERMRAAALAGGQEGEAAPAPTQTQSRSQSQDPAVEVKVSEDRPKTLQLVETAVKGIGAAAVIQPPAGATIPRVVATALSGIPEMPRANAAPAAF</sequence>